<evidence type="ECO:0008006" key="3">
    <source>
        <dbReference type="Google" id="ProtNLM"/>
    </source>
</evidence>
<organism evidence="1 2">
    <name type="scientific">Streptococcus ictaluri 707-05</name>
    <dbReference type="NCBI Taxonomy" id="764299"/>
    <lineage>
        <taxon>Bacteria</taxon>
        <taxon>Bacillati</taxon>
        <taxon>Bacillota</taxon>
        <taxon>Bacilli</taxon>
        <taxon>Lactobacillales</taxon>
        <taxon>Streptococcaceae</taxon>
        <taxon>Streptococcus</taxon>
    </lineage>
</organism>
<name>G5K0G0_9STRE</name>
<dbReference type="Proteomes" id="UP000003330">
    <property type="component" value="Unassembled WGS sequence"/>
</dbReference>
<evidence type="ECO:0000313" key="1">
    <source>
        <dbReference type="EMBL" id="EHI70645.1"/>
    </source>
</evidence>
<protein>
    <recommendedName>
        <fullName evidence="3">Phage protein</fullName>
    </recommendedName>
</protein>
<gene>
    <name evidence="1" type="ORF">STRIC_0082</name>
</gene>
<comment type="caution">
    <text evidence="1">The sequence shown here is derived from an EMBL/GenBank/DDBJ whole genome shotgun (WGS) entry which is preliminary data.</text>
</comment>
<dbReference type="AlphaFoldDB" id="G5K0G0"/>
<evidence type="ECO:0000313" key="2">
    <source>
        <dbReference type="Proteomes" id="UP000003330"/>
    </source>
</evidence>
<reference evidence="1 2" key="1">
    <citation type="journal article" date="2014" name="Int. J. Syst. Evol. Microbiol.">
        <title>Phylogenomics and the dynamic genome evolution of the genus Streptococcus.</title>
        <authorList>
            <consortium name="The Broad Institute Genome Sequencing Platform"/>
            <person name="Richards V.P."/>
            <person name="Palmer S.R."/>
            <person name="Pavinski Bitar P.D."/>
            <person name="Qin X."/>
            <person name="Weinstock G.M."/>
            <person name="Highlander S.K."/>
            <person name="Town C.D."/>
            <person name="Burne R.A."/>
            <person name="Stanhope M.J."/>
        </authorList>
    </citation>
    <scope>NUCLEOTIDE SEQUENCE [LARGE SCALE GENOMIC DNA]</scope>
    <source>
        <strain evidence="1 2">707-05</strain>
    </source>
</reference>
<sequence>MKELFNFIFTKPKKEEEPKWTIENNGWEAGARRYNQLQKMRDEQVW</sequence>
<dbReference type="EMBL" id="AEUX02000002">
    <property type="protein sequence ID" value="EHI70645.1"/>
    <property type="molecule type" value="Genomic_DNA"/>
</dbReference>
<accession>G5K0G0</accession>
<dbReference type="RefSeq" id="WP_008087481.1">
    <property type="nucleotide sequence ID" value="NZ_AEUX02000002.1"/>
</dbReference>
<dbReference type="STRING" id="764299.STRIC_0082"/>
<proteinExistence type="predicted"/>
<keyword evidence="2" id="KW-1185">Reference proteome</keyword>